<dbReference type="Gene3D" id="3.40.50.300">
    <property type="entry name" value="P-loop containing nucleotide triphosphate hydrolases"/>
    <property type="match status" value="1"/>
</dbReference>
<dbReference type="InterPro" id="IPR027417">
    <property type="entry name" value="P-loop_NTPase"/>
</dbReference>
<dbReference type="PROSITE" id="PS50005">
    <property type="entry name" value="TPR"/>
    <property type="match status" value="6"/>
</dbReference>
<dbReference type="Pfam" id="PF00196">
    <property type="entry name" value="GerE"/>
    <property type="match status" value="1"/>
</dbReference>
<feature type="repeat" description="TPR" evidence="3">
    <location>
        <begin position="1035"/>
        <end position="1068"/>
    </location>
</feature>
<keyword evidence="4" id="KW-0472">Membrane</keyword>
<dbReference type="PANTHER" id="PTHR45641:SF19">
    <property type="entry name" value="NEPHROCYSTIN-3"/>
    <property type="match status" value="1"/>
</dbReference>
<feature type="repeat" description="TPR" evidence="3">
    <location>
        <begin position="951"/>
        <end position="984"/>
    </location>
</feature>
<dbReference type="SUPFAM" id="SSF46894">
    <property type="entry name" value="C-terminal effector domain of the bipartite response regulators"/>
    <property type="match status" value="1"/>
</dbReference>
<feature type="repeat" description="TPR" evidence="3">
    <location>
        <begin position="783"/>
        <end position="816"/>
    </location>
</feature>
<feature type="repeat" description="TPR" evidence="3">
    <location>
        <begin position="825"/>
        <end position="858"/>
    </location>
</feature>
<keyword evidence="1" id="KW-0677">Repeat</keyword>
<evidence type="ECO:0000259" key="6">
    <source>
        <dbReference type="Pfam" id="PF00931"/>
    </source>
</evidence>
<dbReference type="Pfam" id="PF13424">
    <property type="entry name" value="TPR_12"/>
    <property type="match status" value="4"/>
</dbReference>
<dbReference type="GO" id="GO:0043531">
    <property type="term" value="F:ADP binding"/>
    <property type="evidence" value="ECO:0007669"/>
    <property type="project" value="InterPro"/>
</dbReference>
<name>A0A8J7PYM1_9PROT</name>
<dbReference type="InterPro" id="IPR011990">
    <property type="entry name" value="TPR-like_helical_dom_sf"/>
</dbReference>
<dbReference type="GO" id="GO:0006355">
    <property type="term" value="P:regulation of DNA-templated transcription"/>
    <property type="evidence" value="ECO:0007669"/>
    <property type="project" value="InterPro"/>
</dbReference>
<dbReference type="InterPro" id="IPR019734">
    <property type="entry name" value="TPR_rpt"/>
</dbReference>
<organism evidence="7 8">
    <name type="scientific">Candidatus Paracaedimonas acanthamoebae</name>
    <dbReference type="NCBI Taxonomy" id="244581"/>
    <lineage>
        <taxon>Bacteria</taxon>
        <taxon>Pseudomonadati</taxon>
        <taxon>Pseudomonadota</taxon>
        <taxon>Alphaproteobacteria</taxon>
        <taxon>Holosporales</taxon>
        <taxon>Caedimonadaceae</taxon>
        <taxon>Candidatus Paracaedimonas</taxon>
    </lineage>
</organism>
<evidence type="ECO:0000259" key="5">
    <source>
        <dbReference type="Pfam" id="PF00196"/>
    </source>
</evidence>
<dbReference type="Gene3D" id="1.10.10.10">
    <property type="entry name" value="Winged helix-like DNA-binding domain superfamily/Winged helix DNA-binding domain"/>
    <property type="match status" value="1"/>
</dbReference>
<evidence type="ECO:0000256" key="2">
    <source>
        <dbReference type="ARBA" id="ARBA00022803"/>
    </source>
</evidence>
<dbReference type="InterPro" id="IPR002182">
    <property type="entry name" value="NB-ARC"/>
</dbReference>
<dbReference type="SUPFAM" id="SSF48452">
    <property type="entry name" value="TPR-like"/>
    <property type="match status" value="2"/>
</dbReference>
<accession>A0A8J7PYM1</accession>
<feature type="domain" description="NB-ARC" evidence="6">
    <location>
        <begin position="352"/>
        <end position="525"/>
    </location>
</feature>
<dbReference type="AlphaFoldDB" id="A0A8J7PYM1"/>
<dbReference type="InterPro" id="IPR016032">
    <property type="entry name" value="Sig_transdc_resp-reg_C-effctor"/>
</dbReference>
<dbReference type="Pfam" id="PF00931">
    <property type="entry name" value="NB-ARC"/>
    <property type="match status" value="1"/>
</dbReference>
<dbReference type="SUPFAM" id="SSF52540">
    <property type="entry name" value="P-loop containing nucleoside triphosphate hydrolases"/>
    <property type="match status" value="1"/>
</dbReference>
<dbReference type="Proteomes" id="UP000664414">
    <property type="component" value="Unassembled WGS sequence"/>
</dbReference>
<keyword evidence="4" id="KW-0812">Transmembrane</keyword>
<feature type="repeat" description="TPR" evidence="3">
    <location>
        <begin position="993"/>
        <end position="1026"/>
    </location>
</feature>
<evidence type="ECO:0000256" key="1">
    <source>
        <dbReference type="ARBA" id="ARBA00022737"/>
    </source>
</evidence>
<dbReference type="Gene3D" id="1.25.40.10">
    <property type="entry name" value="Tetratricopeptide repeat domain"/>
    <property type="match status" value="2"/>
</dbReference>
<dbReference type="SMART" id="SM00028">
    <property type="entry name" value="TPR"/>
    <property type="match status" value="7"/>
</dbReference>
<evidence type="ECO:0000256" key="3">
    <source>
        <dbReference type="PROSITE-ProRule" id="PRU00339"/>
    </source>
</evidence>
<dbReference type="GO" id="GO:0003677">
    <property type="term" value="F:DNA binding"/>
    <property type="evidence" value="ECO:0007669"/>
    <property type="project" value="InterPro"/>
</dbReference>
<sequence>MCKILKFPQFPTEFYSKELLEIKGVNFTPRHIDIISCLVNGEKHKRIGKLLSIEEGTVEAHKSKIRDRIGKISHEDIIPFIQKSGKIELIRRHYTRLLYKFEFEQELKKLHRLSEKKSYYYLIKPVLINNELQTNKNSFLSFLVDHLKIAGIKILNIHENPIQKKLESNFLYILTTDTLNQFRQDILDISQSDQYLADNIICLVQDMQITDEILKEISDINYIDFRNLENYFGSFVKILKRIYSEANLEMLLTLTNKDNDHNSIFYEQRAYSTLLKRIRFPTPIVTNHFSKKISGKKMYLLMGGGIFLGFYGLSMVLYNNKLENFLISNSQSIKSELTVPADNSYLNRPDLIAKIEENFKRLQDIQVIALVGVGGAGKTTIARQYARKESSPIIWEINAETRETLINSFENLAYTLAQTDQERKILKSFQEIKKLKEREEKFLLFVQEKLKSNANWFLIYDNIEKFSDVQKFFPYESTMWGKGKVIITTRDGHIKNNSHIHNTILVGELDDREKTDLFNKIIMNGERTQYLISQKNEQNKFLAYIPPFPLDITIAAHYLKATHVSYEKYLEYMKEYNQDFTLLQESVLKEVSEYTKTRFSIIILSLKKIIETNKEFTELLLLISLMDSQDIPRNLLDKYNKDIITDNLIFNLNKYSLITRQSSLNKILTFSIHRSTQEISLAYFINALNLKEDSPLLHKIGNVLEEYSADIVDKEDFISMKGLISHCETFLNHDYFLSTDIKSIISTELGGIYFHLSDYIKAQNILTNCQETLKHYHLYPQLAKSLIYLGNTLRKLGDYEKAKSCMENGIKVYEHHLPQEKFRLSWAFVQLANVYKALGKYKNAISLFEKGIQLQKKYFPQNYIFIAWSIGHLANVYWEFGHYIKAKQLFEESLKIYRTYLANNYIGTAWVYVHLGAVYRDLGLYNQAKELLHESLVFYKKEFPDNHMDIAGALGFLGNVYCDLKSYKKAEELINQSLEIYKHNVSQSHVYFAWAQANLANVYQKVGRYSEAKNLLTNSLTIYENNFGREHTETARILKQLGENYFLEGNLEKAESFLKEALDVYQRNNHPESYDCLEILASLYIKKSKEEKKKNNHIQSDHLYNKGISYLNESLRTIRKNFPKSSPHIKRIQEKLIKFGTIKKGQTTL</sequence>
<keyword evidence="4" id="KW-1133">Transmembrane helix</keyword>
<evidence type="ECO:0000313" key="7">
    <source>
        <dbReference type="EMBL" id="MBN9413428.1"/>
    </source>
</evidence>
<dbReference type="InterPro" id="IPR000792">
    <property type="entry name" value="Tscrpt_reg_LuxR_C"/>
</dbReference>
<evidence type="ECO:0000256" key="4">
    <source>
        <dbReference type="SAM" id="Phobius"/>
    </source>
</evidence>
<evidence type="ECO:0000313" key="8">
    <source>
        <dbReference type="Proteomes" id="UP000664414"/>
    </source>
</evidence>
<protein>
    <submittedName>
        <fullName evidence="7">Tetratricopeptide repeat protein</fullName>
    </submittedName>
</protein>
<dbReference type="PANTHER" id="PTHR45641">
    <property type="entry name" value="TETRATRICOPEPTIDE REPEAT PROTEIN (AFU_ORTHOLOGUE AFUA_6G03870)"/>
    <property type="match status" value="1"/>
</dbReference>
<feature type="transmembrane region" description="Helical" evidence="4">
    <location>
        <begin position="298"/>
        <end position="318"/>
    </location>
</feature>
<dbReference type="EMBL" id="JAFKGL010000023">
    <property type="protein sequence ID" value="MBN9413428.1"/>
    <property type="molecule type" value="Genomic_DNA"/>
</dbReference>
<feature type="domain" description="HTH luxR-type" evidence="5">
    <location>
        <begin position="26"/>
        <end position="71"/>
    </location>
</feature>
<proteinExistence type="predicted"/>
<feature type="repeat" description="TPR" evidence="3">
    <location>
        <begin position="909"/>
        <end position="942"/>
    </location>
</feature>
<reference evidence="7" key="1">
    <citation type="submission" date="2021-02" db="EMBL/GenBank/DDBJ databases">
        <title>Thiocyanate and organic carbon inputs drive convergent selection for specific autotrophic Afipia and Thiobacillus strains within complex microbiomes.</title>
        <authorList>
            <person name="Huddy R.J."/>
            <person name="Sachdeva R."/>
            <person name="Kadzinga F."/>
            <person name="Kantor R.S."/>
            <person name="Harrison S.T.L."/>
            <person name="Banfield J.F."/>
        </authorList>
    </citation>
    <scope>NUCLEOTIDE SEQUENCE</scope>
    <source>
        <strain evidence="7">SCN18_10_11_15_R4_P_38_20</strain>
    </source>
</reference>
<dbReference type="InterPro" id="IPR036388">
    <property type="entry name" value="WH-like_DNA-bd_sf"/>
</dbReference>
<keyword evidence="2 3" id="KW-0802">TPR repeat</keyword>
<gene>
    <name evidence="7" type="ORF">J0H12_05850</name>
</gene>
<comment type="caution">
    <text evidence="7">The sequence shown here is derived from an EMBL/GenBank/DDBJ whole genome shotgun (WGS) entry which is preliminary data.</text>
</comment>